<evidence type="ECO:0000256" key="4">
    <source>
        <dbReference type="ARBA" id="ARBA00022475"/>
    </source>
</evidence>
<feature type="transmembrane region" description="Helical" evidence="9">
    <location>
        <begin position="169"/>
        <end position="191"/>
    </location>
</feature>
<evidence type="ECO:0000256" key="7">
    <source>
        <dbReference type="ARBA" id="ARBA00023136"/>
    </source>
</evidence>
<evidence type="ECO:0000256" key="2">
    <source>
        <dbReference type="ARBA" id="ARBA00005697"/>
    </source>
</evidence>
<protein>
    <submittedName>
        <fullName evidence="10">AGZA family xanthine/uracil permease-like MFS transporter</fullName>
    </submittedName>
</protein>
<feature type="transmembrane region" description="Helical" evidence="9">
    <location>
        <begin position="340"/>
        <end position="370"/>
    </location>
</feature>
<feature type="transmembrane region" description="Helical" evidence="9">
    <location>
        <begin position="203"/>
        <end position="221"/>
    </location>
</feature>
<feature type="transmembrane region" description="Helical" evidence="9">
    <location>
        <begin position="241"/>
        <end position="265"/>
    </location>
</feature>
<feature type="transmembrane region" description="Helical" evidence="9">
    <location>
        <begin position="84"/>
        <end position="104"/>
    </location>
</feature>
<feature type="transmembrane region" description="Helical" evidence="9">
    <location>
        <begin position="58"/>
        <end position="77"/>
    </location>
</feature>
<keyword evidence="11" id="KW-1185">Reference proteome</keyword>
<feature type="transmembrane region" description="Helical" evidence="9">
    <location>
        <begin position="140"/>
        <end position="157"/>
    </location>
</feature>
<evidence type="ECO:0000313" key="10">
    <source>
        <dbReference type="EMBL" id="RMA78853.1"/>
    </source>
</evidence>
<comment type="caution">
    <text evidence="10">The sequence shown here is derived from an EMBL/GenBank/DDBJ whole genome shotgun (WGS) entry which is preliminary data.</text>
</comment>
<evidence type="ECO:0000256" key="9">
    <source>
        <dbReference type="SAM" id="Phobius"/>
    </source>
</evidence>
<gene>
    <name evidence="10" type="ORF">DFR27_2192</name>
</gene>
<dbReference type="Proteomes" id="UP000267187">
    <property type="component" value="Unassembled WGS sequence"/>
</dbReference>
<feature type="transmembrane region" description="Helical" evidence="9">
    <location>
        <begin position="28"/>
        <end position="52"/>
    </location>
</feature>
<evidence type="ECO:0000256" key="5">
    <source>
        <dbReference type="ARBA" id="ARBA00022692"/>
    </source>
</evidence>
<dbReference type="InterPro" id="IPR045018">
    <property type="entry name" value="Azg-like"/>
</dbReference>
<dbReference type="PANTHER" id="PTHR43337:SF1">
    <property type="entry name" value="XANTHINE_URACIL PERMEASE C887.17-RELATED"/>
    <property type="match status" value="1"/>
</dbReference>
<keyword evidence="6 8" id="KW-1133">Transmembrane helix</keyword>
<reference evidence="10 11" key="1">
    <citation type="submission" date="2018-10" db="EMBL/GenBank/DDBJ databases">
        <title>Genomic Encyclopedia of Type Strains, Phase IV (KMG-IV): sequencing the most valuable type-strain genomes for metagenomic binning, comparative biology and taxonomic classification.</title>
        <authorList>
            <person name="Goeker M."/>
        </authorList>
    </citation>
    <scope>NUCLEOTIDE SEQUENCE [LARGE SCALE GENOMIC DNA]</scope>
    <source>
        <strain evidence="10 11">DSM 25080</strain>
    </source>
</reference>
<feature type="transmembrane region" description="Helical" evidence="9">
    <location>
        <begin position="390"/>
        <end position="416"/>
    </location>
</feature>
<feature type="transmembrane region" description="Helical" evidence="9">
    <location>
        <begin position="110"/>
        <end position="128"/>
    </location>
</feature>
<proteinExistence type="inferred from homology"/>
<name>A0A3M0A1K6_9GAMM</name>
<dbReference type="InterPro" id="IPR006043">
    <property type="entry name" value="NCS2"/>
</dbReference>
<evidence type="ECO:0000256" key="6">
    <source>
        <dbReference type="ARBA" id="ARBA00022989"/>
    </source>
</evidence>
<dbReference type="InterPro" id="IPR026033">
    <property type="entry name" value="Azg-like_bact_archaea"/>
</dbReference>
<dbReference type="GO" id="GO:0005886">
    <property type="term" value="C:plasma membrane"/>
    <property type="evidence" value="ECO:0007669"/>
    <property type="project" value="UniProtKB-SubCell"/>
</dbReference>
<sequence length="446" mass="46409">MPYEAQVLNMLEKLFKITEHQSSVKTEFIAGLTTFLTMAYVLFATPGMMAAAGMPADAVFIATALAAALGCLLMGLWANFPAALAPGMGLNAFFAFAVVGGMGYSWQEALGAVFVSGIIFFLLSAFKIREWIITSIPKNLRHGITVGIGLFLTIIAFKQAEVVVASPATLVALGDFTKAGPILASLGFLAIIAMESRKVTGSVLWGILGVSIIAYALGLTGGAPVDAAAESLTMTESLMQIAGAMTFENILTSGMLAVIFAFVFVDLFDTSGTLMATASQAGLADEKGNFPGMGKAMMADSTATTVGAVIGVPSVTTYVESASGIAAGGRTGLTAVVAGILFLLALPLVGIIDFVPAYATAPALLFVGVLMTSDMKNIDWHDLTEATPAWIAAIGMPLFFSISHGIGMGFLSYTLIKLFSGRYKDLNPALVIVSLVYVYVLATGAF</sequence>
<evidence type="ECO:0000256" key="3">
    <source>
        <dbReference type="ARBA" id="ARBA00022448"/>
    </source>
</evidence>
<keyword evidence="3 8" id="KW-0813">Transport</keyword>
<keyword evidence="4 8" id="KW-1003">Cell membrane</keyword>
<evidence type="ECO:0000256" key="8">
    <source>
        <dbReference type="PIRNR" id="PIRNR005353"/>
    </source>
</evidence>
<dbReference type="Pfam" id="PF00860">
    <property type="entry name" value="Xan_ur_permease"/>
    <property type="match status" value="1"/>
</dbReference>
<keyword evidence="7 8" id="KW-0472">Membrane</keyword>
<feature type="transmembrane region" description="Helical" evidence="9">
    <location>
        <begin position="428"/>
        <end position="445"/>
    </location>
</feature>
<dbReference type="AlphaFoldDB" id="A0A3M0A1K6"/>
<evidence type="ECO:0000313" key="11">
    <source>
        <dbReference type="Proteomes" id="UP000267187"/>
    </source>
</evidence>
<organism evidence="10 11">
    <name type="scientific">Umboniibacter marinipuniceus</name>
    <dbReference type="NCBI Taxonomy" id="569599"/>
    <lineage>
        <taxon>Bacteria</taxon>
        <taxon>Pseudomonadati</taxon>
        <taxon>Pseudomonadota</taxon>
        <taxon>Gammaproteobacteria</taxon>
        <taxon>Cellvibrionales</taxon>
        <taxon>Cellvibrionaceae</taxon>
        <taxon>Umboniibacter</taxon>
    </lineage>
</organism>
<comment type="similarity">
    <text evidence="2 8">Belongs to the nucleobase:cation symporter-2 (NCS2) (TC 2.A.40) family. Azg-like subfamily.</text>
</comment>
<dbReference type="PIRSF" id="PIRSF005353">
    <property type="entry name" value="PbuG"/>
    <property type="match status" value="1"/>
</dbReference>
<keyword evidence="5 8" id="KW-0812">Transmembrane</keyword>
<dbReference type="EMBL" id="REFJ01000005">
    <property type="protein sequence ID" value="RMA78853.1"/>
    <property type="molecule type" value="Genomic_DNA"/>
</dbReference>
<accession>A0A3M0A1K6</accession>
<comment type="subcellular location">
    <subcellularLocation>
        <location evidence="1 8">Cell membrane</location>
        <topology evidence="1 8">Multi-pass membrane protein</topology>
    </subcellularLocation>
</comment>
<dbReference type="PANTHER" id="PTHR43337">
    <property type="entry name" value="XANTHINE/URACIL PERMEASE C887.17-RELATED"/>
    <property type="match status" value="1"/>
</dbReference>
<dbReference type="GO" id="GO:0005345">
    <property type="term" value="F:purine nucleobase transmembrane transporter activity"/>
    <property type="evidence" value="ECO:0007669"/>
    <property type="project" value="TreeGrafter"/>
</dbReference>
<evidence type="ECO:0000256" key="1">
    <source>
        <dbReference type="ARBA" id="ARBA00004651"/>
    </source>
</evidence>